<dbReference type="Gene3D" id="3.30.230.10">
    <property type="match status" value="1"/>
</dbReference>
<gene>
    <name evidence="5" type="ORF">UFOPK1762_01041</name>
    <name evidence="6" type="ORF">UFOPK1906_00657</name>
    <name evidence="7" type="ORF">UFOPK2969_00487</name>
    <name evidence="8" type="ORF">UFOPK3010_00136</name>
    <name evidence="3" type="ORF">UFOPK3331_00397</name>
    <name evidence="4" type="ORF">UFOPK4201_01715</name>
</gene>
<dbReference type="EMBL" id="CAFAAD010000024">
    <property type="protein sequence ID" value="CAB4787164.1"/>
    <property type="molecule type" value="Genomic_DNA"/>
</dbReference>
<dbReference type="InterPro" id="IPR004482">
    <property type="entry name" value="Mg_chelat-rel"/>
</dbReference>
<dbReference type="Pfam" id="PF13541">
    <property type="entry name" value="ChlI"/>
    <property type="match status" value="1"/>
</dbReference>
<dbReference type="EMBL" id="CAEUNJ010000095">
    <property type="protein sequence ID" value="CAB4372668.1"/>
    <property type="molecule type" value="Genomic_DNA"/>
</dbReference>
<evidence type="ECO:0000259" key="2">
    <source>
        <dbReference type="SMART" id="SM00382"/>
    </source>
</evidence>
<feature type="domain" description="AAA+ ATPase" evidence="2">
    <location>
        <begin position="207"/>
        <end position="389"/>
    </location>
</feature>
<dbReference type="InterPro" id="IPR025158">
    <property type="entry name" value="Mg_chelat-rel_C"/>
</dbReference>
<dbReference type="Pfam" id="PF01078">
    <property type="entry name" value="Mg_chelatase"/>
    <property type="match status" value="1"/>
</dbReference>
<dbReference type="PANTHER" id="PTHR32039:SF7">
    <property type="entry name" value="COMPETENCE PROTEIN COMM"/>
    <property type="match status" value="1"/>
</dbReference>
<evidence type="ECO:0000313" key="5">
    <source>
        <dbReference type="EMBL" id="CAB4586492.1"/>
    </source>
</evidence>
<dbReference type="InterPro" id="IPR045006">
    <property type="entry name" value="CHLI-like"/>
</dbReference>
<dbReference type="SUPFAM" id="SSF52540">
    <property type="entry name" value="P-loop containing nucleoside triphosphate hydrolases"/>
    <property type="match status" value="1"/>
</dbReference>
<sequence length="504" mass="53206">MLATIGSATLSGIDGVPVAVEVHVANGLPGFTVVGLPDASCREARDRVRAALLTSGYSWPDRRTTVNLAPTSVRKVGASLDLAIAIGVLVASEQIPADVVTDRAFLAEVGLDGSLRHVPGALSLVAACPQSEIIVAPASYSEASLVARPTIRCAADLRTLVDALLAEAPWPRPPDEPIAASNVGDSDLADVRGHRLARFGLEVAAAGGHHLLMVGPPGSGKTMLAERLPGLLPDLDDHTAFDSTRVHSAAGESIVGGLVRRPPLRAPHHGMSAVAMVGGGTHRLRPGEISMAHGGVLFLDEMGEFGAVVLDSLRQPLEEGVIRLARAETRVELPARFLLVGAMNPCPCGEGVVPAACRCSDRALERYRRRLSGPLLDRFDLRIEVHRPDPRQLLGGSAAESSAVVADRVRSARCRAIERGVRCNAELSSAALERTSPLETDASALIERSLESGRLSARGMRRVWRVARTIADLEGHDGALTAEHVASALHLRTDPAFLVRSLVN</sequence>
<dbReference type="InterPro" id="IPR020568">
    <property type="entry name" value="Ribosomal_Su5_D2-typ_SF"/>
</dbReference>
<organism evidence="4">
    <name type="scientific">freshwater metagenome</name>
    <dbReference type="NCBI Taxonomy" id="449393"/>
    <lineage>
        <taxon>unclassified sequences</taxon>
        <taxon>metagenomes</taxon>
        <taxon>ecological metagenomes</taxon>
    </lineage>
</organism>
<evidence type="ECO:0000313" key="4">
    <source>
        <dbReference type="EMBL" id="CAB4372668.1"/>
    </source>
</evidence>
<evidence type="ECO:0000256" key="1">
    <source>
        <dbReference type="ARBA" id="ARBA00006354"/>
    </source>
</evidence>
<dbReference type="NCBIfam" id="TIGR00368">
    <property type="entry name" value="YifB family Mg chelatase-like AAA ATPase"/>
    <property type="match status" value="1"/>
</dbReference>
<dbReference type="InterPro" id="IPR014721">
    <property type="entry name" value="Ribsml_uS5_D2-typ_fold_subgr"/>
</dbReference>
<dbReference type="InterPro" id="IPR027417">
    <property type="entry name" value="P-loop_NTPase"/>
</dbReference>
<dbReference type="InterPro" id="IPR003593">
    <property type="entry name" value="AAA+_ATPase"/>
</dbReference>
<dbReference type="EMBL" id="CAEZTY010000034">
    <property type="protein sequence ID" value="CAB4586492.1"/>
    <property type="molecule type" value="Genomic_DNA"/>
</dbReference>
<evidence type="ECO:0000313" key="8">
    <source>
        <dbReference type="EMBL" id="CAB4793311.1"/>
    </source>
</evidence>
<accession>A0A6J6AQR2</accession>
<name>A0A6J6AQR2_9ZZZZ</name>
<dbReference type="Gene3D" id="3.40.50.300">
    <property type="entry name" value="P-loop containing nucleotide triphosphate hydrolases"/>
    <property type="match status" value="1"/>
</dbReference>
<evidence type="ECO:0000313" key="3">
    <source>
        <dbReference type="EMBL" id="CAB4333500.1"/>
    </source>
</evidence>
<dbReference type="EMBL" id="CAEZVC010000029">
    <property type="protein sequence ID" value="CAB4619644.1"/>
    <property type="molecule type" value="Genomic_DNA"/>
</dbReference>
<evidence type="ECO:0000313" key="6">
    <source>
        <dbReference type="EMBL" id="CAB4619644.1"/>
    </source>
</evidence>
<dbReference type="AlphaFoldDB" id="A0A6J6AQR2"/>
<dbReference type="EMBL" id="CAESAL010000008">
    <property type="protein sequence ID" value="CAB4333500.1"/>
    <property type="molecule type" value="Genomic_DNA"/>
</dbReference>
<reference evidence="4" key="1">
    <citation type="submission" date="2020-05" db="EMBL/GenBank/DDBJ databases">
        <authorList>
            <person name="Chiriac C."/>
            <person name="Salcher M."/>
            <person name="Ghai R."/>
            <person name="Kavagutti S V."/>
        </authorList>
    </citation>
    <scope>NUCLEOTIDE SEQUENCE</scope>
</reference>
<dbReference type="PANTHER" id="PTHR32039">
    <property type="entry name" value="MAGNESIUM-CHELATASE SUBUNIT CHLI"/>
    <property type="match status" value="1"/>
</dbReference>
<dbReference type="EMBL" id="CAFAAM010000009">
    <property type="protein sequence ID" value="CAB4793311.1"/>
    <property type="molecule type" value="Genomic_DNA"/>
</dbReference>
<evidence type="ECO:0000313" key="7">
    <source>
        <dbReference type="EMBL" id="CAB4787164.1"/>
    </source>
</evidence>
<proteinExistence type="inferred from homology"/>
<dbReference type="InterPro" id="IPR000523">
    <property type="entry name" value="Mg_chelatse_chII-like_cat_dom"/>
</dbReference>
<dbReference type="SMART" id="SM00382">
    <property type="entry name" value="AAA"/>
    <property type="match status" value="1"/>
</dbReference>
<dbReference type="GO" id="GO:0005524">
    <property type="term" value="F:ATP binding"/>
    <property type="evidence" value="ECO:0007669"/>
    <property type="project" value="InterPro"/>
</dbReference>
<protein>
    <submittedName>
        <fullName evidence="4">Unannotated protein</fullName>
    </submittedName>
</protein>
<comment type="similarity">
    <text evidence="1">Belongs to the Mg-chelatase subunits D/I family. ComM subfamily.</text>
</comment>
<dbReference type="SUPFAM" id="SSF54211">
    <property type="entry name" value="Ribosomal protein S5 domain 2-like"/>
    <property type="match status" value="1"/>
</dbReference>
<dbReference type="Pfam" id="PF13335">
    <property type="entry name" value="Mg_chelatase_C"/>
    <property type="match status" value="1"/>
</dbReference>